<dbReference type="Proteomes" id="UP000649573">
    <property type="component" value="Unassembled WGS sequence"/>
</dbReference>
<evidence type="ECO:0000313" key="3">
    <source>
        <dbReference type="EMBL" id="GGU52996.1"/>
    </source>
</evidence>
<dbReference type="CDD" id="cd10923">
    <property type="entry name" value="CE4_COG5298"/>
    <property type="match status" value="1"/>
</dbReference>
<feature type="chain" id="PRO_5047085848" description="DUF2334 domain-containing protein" evidence="2">
    <location>
        <begin position="24"/>
        <end position="600"/>
    </location>
</feature>
<dbReference type="InterPro" id="IPR018763">
    <property type="entry name" value="DUF2334"/>
</dbReference>
<proteinExistence type="predicted"/>
<evidence type="ECO:0000256" key="2">
    <source>
        <dbReference type="SAM" id="SignalP"/>
    </source>
</evidence>
<keyword evidence="2" id="KW-0732">Signal</keyword>
<name>A0ABQ2UV12_9PSEU</name>
<sequence>MKGRLIKLAAGVALAVSMVSVPAAQADLALDPHLGELVNNALPAPPTPQTKPSTTSTRFGKLTTDPKPISTAIGPLSLSLSLGATSTSTSAAAAGTNGGGAPGAKAGQKTLVLYDSTGQWAWLGEAYAAQAGNLASHGSSYVMHPVAGYTAGEIAGYTGVIYIGSTYDEPIPVPFLDDVLATTKPVLWMGHNIWQLTARAPSFGTTYGWNWVQFDFGAATTVRYENTDLGRSSLATPSGLMITQITNPAIASAPAVANGSAYGPINWATKAKNLTYVGEIPFSYVDHGDRYLAAADLISKVSNPTMADRKRALVRIEDVGPDADPSELRAIADYLYRQRIPFSIATYPRYENPYGVENNGVAESYTLAQRPDVINALRYMQNRGGTILMHGYTHQFEKLINPYDGVSGNDFEFYTAHVDANNSVIYDGPVPGDSAAWVQSRINASTSAFAAAGFPRPAIFEPPHYAASAADYEVIQQNFGKRYDRGLYFAGYCPGGACGTGTPQYDKIYGQYFPYLVRDIYGSVVAPEAVGNVEPEPFNNHPARLPADLIKTAQQLKVVDDGVASFFYHPYLGTGYLRDTVNGLKNAGYTFVSVGTVMAG</sequence>
<comment type="caution">
    <text evidence="3">The sequence shown here is derived from an EMBL/GenBank/DDBJ whole genome shotgun (WGS) entry which is preliminary data.</text>
</comment>
<gene>
    <name evidence="3" type="ORF">GCM10010178_52220</name>
</gene>
<feature type="region of interest" description="Disordered" evidence="1">
    <location>
        <begin position="39"/>
        <end position="67"/>
    </location>
</feature>
<keyword evidence="4" id="KW-1185">Reference proteome</keyword>
<protein>
    <recommendedName>
        <fullName evidence="5">DUF2334 domain-containing protein</fullName>
    </recommendedName>
</protein>
<dbReference type="RefSeq" id="WP_229812964.1">
    <property type="nucleotide sequence ID" value="NZ_BMRE01000025.1"/>
</dbReference>
<dbReference type="SUPFAM" id="SSF88713">
    <property type="entry name" value="Glycoside hydrolase/deacetylase"/>
    <property type="match status" value="1"/>
</dbReference>
<feature type="signal peptide" evidence="2">
    <location>
        <begin position="1"/>
        <end position="23"/>
    </location>
</feature>
<evidence type="ECO:0000313" key="4">
    <source>
        <dbReference type="Proteomes" id="UP000649573"/>
    </source>
</evidence>
<dbReference type="EMBL" id="BMRE01000025">
    <property type="protein sequence ID" value="GGU52996.1"/>
    <property type="molecule type" value="Genomic_DNA"/>
</dbReference>
<evidence type="ECO:0000256" key="1">
    <source>
        <dbReference type="SAM" id="MobiDB-lite"/>
    </source>
</evidence>
<organism evidence="3 4">
    <name type="scientific">Lentzea flava</name>
    <dbReference type="NCBI Taxonomy" id="103732"/>
    <lineage>
        <taxon>Bacteria</taxon>
        <taxon>Bacillati</taxon>
        <taxon>Actinomycetota</taxon>
        <taxon>Actinomycetes</taxon>
        <taxon>Pseudonocardiales</taxon>
        <taxon>Pseudonocardiaceae</taxon>
        <taxon>Lentzea</taxon>
    </lineage>
</organism>
<dbReference type="Pfam" id="PF10096">
    <property type="entry name" value="DUF2334"/>
    <property type="match status" value="1"/>
</dbReference>
<evidence type="ECO:0008006" key="5">
    <source>
        <dbReference type="Google" id="ProtNLM"/>
    </source>
</evidence>
<reference evidence="4" key="1">
    <citation type="journal article" date="2019" name="Int. J. Syst. Evol. Microbiol.">
        <title>The Global Catalogue of Microorganisms (GCM) 10K type strain sequencing project: providing services to taxonomists for standard genome sequencing and annotation.</title>
        <authorList>
            <consortium name="The Broad Institute Genomics Platform"/>
            <consortium name="The Broad Institute Genome Sequencing Center for Infectious Disease"/>
            <person name="Wu L."/>
            <person name="Ma J."/>
        </authorList>
    </citation>
    <scope>NUCLEOTIDE SEQUENCE [LARGE SCALE GENOMIC DNA]</scope>
    <source>
        <strain evidence="4">JCM 3296</strain>
    </source>
</reference>
<accession>A0ABQ2UV12</accession>
<dbReference type="InterPro" id="IPR011330">
    <property type="entry name" value="Glyco_hydro/deAcase_b/a-brl"/>
</dbReference>